<evidence type="ECO:0000313" key="2">
    <source>
        <dbReference type="Proteomes" id="UP001150062"/>
    </source>
</evidence>
<sequence>MLALKRALKQHQPNIDKYSPRLATLCQKEIFPIVCEYQTLFKSKSISKEKKPQILQYTVEKYLPDIEKAFKLVAEESSGQEVLQYLDNLILRTVESGPENFSFGLENDDSTLVFYILNNKFDYSVYYLDTKLKKLLSETFDLNVRNAASGLKSKLKEFSKKFSEKIKLVETQVKIKLDIQDFLESTSVKQENKGKAMGLIHEKYLPEILQAYGKIIVNQEGIQVLQQITTIYIKMIDSGKENFSYDLEDNKQTLVFYVLSNKFDYSLYYLDTKLRKLLDDNYGLNVMIGSNDLMGRLEIIKKQFQDITQVQDFQVGIDINAFIGSTDVKQDNKGKVYTLIHEKYFPELITAFKKVKEDTSGEEVLGMLKGLLIRFHDGTTPENFSYTIENDDTLIVLNVLNNKFDYSLYYLDTKLKKLLSDTFDLNVRNAASGLKPKLKEFSKKFSEKIKLVETQVKIKLDIQDFLESTSVKQENKGKAMGLIHEKYLPGILEAYGKIIVNQEGIQVLQQITTIYIKIIDSGKENFSYDLEDNKQTLVFYVLSNKFDYSLYYLDTKLRKLLDDNYGLNVMIGSNDLMGRLEIIKKQFQDITQVQDFQVGIDINAFIGSTDVKQDNKGKVYTLIHEKYFPELITAFKKVKEDTSGEEVLGMLKGLLIRFHDGTKPENFSYTIENDDTLIVLNVLNNKFDYSLYYLDTKLKKLLSDTFDLNVRNAASGLKSKLKEFSKKFSEKIKLVETQVKIKLDIQDFLESTSVKQENKGKAMGLIHEKYLPGILEAYGKIIVDQEGIQVLQQITTIYIKMVDSGKENFSYDLEDNKQTLVFYVLSNKFDYSLYYLDTKLRKLLDDNYGLNVMIGSRICMGKLPNFGREFAKAAGLPNSMMNIIFTMDAFLQSTDVKQDNKGKVFTLMEEKYLPEMVTAFKKIAEHQLGMMALRLFGVLNITFIPDTSKENFSLEYNQSKGELILYVLNKKFDYSMYYMDTKLRKLLDVHFLLQIKIENQLTEPELMKASNLITGFITHPFMIKVDNQQFLQSSDVKIENKSKSIQYIREKYLPALIDKSRGIPHICRDEDGKEAVDMFNSLIIKFIMDTSHNNFSFEVDEDNELIYWYVQHKKFDYSVPSDIANKIESLL</sequence>
<protein>
    <submittedName>
        <fullName evidence="1">Selection and upkeep of intraepithelial t-cells protein</fullName>
    </submittedName>
</protein>
<accession>A0ABQ8XHS1</accession>
<comment type="caution">
    <text evidence="1">The sequence shown here is derived from an EMBL/GenBank/DDBJ whole genome shotgun (WGS) entry which is preliminary data.</text>
</comment>
<proteinExistence type="predicted"/>
<dbReference type="Proteomes" id="UP001150062">
    <property type="component" value="Unassembled WGS sequence"/>
</dbReference>
<reference evidence="1" key="1">
    <citation type="submission" date="2022-08" db="EMBL/GenBank/DDBJ databases">
        <title>Novel sulfate-reducing endosymbionts in the free-living metamonad Anaeramoeba.</title>
        <authorList>
            <person name="Jerlstrom-Hultqvist J."/>
            <person name="Cepicka I."/>
            <person name="Gallot-Lavallee L."/>
            <person name="Salas-Leiva D."/>
            <person name="Curtis B.A."/>
            <person name="Zahonova K."/>
            <person name="Pipaliya S."/>
            <person name="Dacks J."/>
            <person name="Roger A.J."/>
        </authorList>
    </citation>
    <scope>NUCLEOTIDE SEQUENCE</scope>
    <source>
        <strain evidence="1">Schooner1</strain>
    </source>
</reference>
<gene>
    <name evidence="1" type="ORF">M0813_05115</name>
</gene>
<organism evidence="1 2">
    <name type="scientific">Anaeramoeba flamelloides</name>
    <dbReference type="NCBI Taxonomy" id="1746091"/>
    <lineage>
        <taxon>Eukaryota</taxon>
        <taxon>Metamonada</taxon>
        <taxon>Anaeramoebidae</taxon>
        <taxon>Anaeramoeba</taxon>
    </lineage>
</organism>
<keyword evidence="2" id="KW-1185">Reference proteome</keyword>
<name>A0ABQ8XHS1_9EUKA</name>
<evidence type="ECO:0000313" key="1">
    <source>
        <dbReference type="EMBL" id="KAJ6232196.1"/>
    </source>
</evidence>
<dbReference type="EMBL" id="JAOAOG010000294">
    <property type="protein sequence ID" value="KAJ6232196.1"/>
    <property type="molecule type" value="Genomic_DNA"/>
</dbReference>